<dbReference type="Proteomes" id="UP000789405">
    <property type="component" value="Unassembled WGS sequence"/>
</dbReference>
<organism evidence="1 2">
    <name type="scientific">Dentiscutata erythropus</name>
    <dbReference type="NCBI Taxonomy" id="1348616"/>
    <lineage>
        <taxon>Eukaryota</taxon>
        <taxon>Fungi</taxon>
        <taxon>Fungi incertae sedis</taxon>
        <taxon>Mucoromycota</taxon>
        <taxon>Glomeromycotina</taxon>
        <taxon>Glomeromycetes</taxon>
        <taxon>Diversisporales</taxon>
        <taxon>Gigasporaceae</taxon>
        <taxon>Dentiscutata</taxon>
    </lineage>
</organism>
<proteinExistence type="predicted"/>
<accession>A0A9N9JUM3</accession>
<evidence type="ECO:0000313" key="1">
    <source>
        <dbReference type="EMBL" id="CAG8796871.1"/>
    </source>
</evidence>
<sequence>MLKALQLLYLKAKKTQISDENFSEILQIFGCNGPTLYTTKQTLQKLVNFNIYFVDMCINSCIAFTGKYTEMS</sequence>
<comment type="caution">
    <text evidence="1">The sequence shown here is derived from an EMBL/GenBank/DDBJ whole genome shotgun (WGS) entry which is preliminary data.</text>
</comment>
<protein>
    <submittedName>
        <fullName evidence="1">12158_t:CDS:1</fullName>
    </submittedName>
</protein>
<name>A0A9N9JUM3_9GLOM</name>
<gene>
    <name evidence="1" type="ORF">DERYTH_LOCUS22573</name>
</gene>
<feature type="non-terminal residue" evidence="1">
    <location>
        <position position="72"/>
    </location>
</feature>
<evidence type="ECO:0000313" key="2">
    <source>
        <dbReference type="Proteomes" id="UP000789405"/>
    </source>
</evidence>
<keyword evidence="2" id="KW-1185">Reference proteome</keyword>
<reference evidence="1" key="1">
    <citation type="submission" date="2021-06" db="EMBL/GenBank/DDBJ databases">
        <authorList>
            <person name="Kallberg Y."/>
            <person name="Tangrot J."/>
            <person name="Rosling A."/>
        </authorList>
    </citation>
    <scope>NUCLEOTIDE SEQUENCE</scope>
    <source>
        <strain evidence="1">MA453B</strain>
    </source>
</reference>
<dbReference type="AlphaFoldDB" id="A0A9N9JUM3"/>
<dbReference type="EMBL" id="CAJVPY010031668">
    <property type="protein sequence ID" value="CAG8796871.1"/>
    <property type="molecule type" value="Genomic_DNA"/>
</dbReference>